<organism evidence="2 3">
    <name type="scientific">Pseudomonas kilonensis</name>
    <dbReference type="NCBI Taxonomy" id="132476"/>
    <lineage>
        <taxon>Bacteria</taxon>
        <taxon>Pseudomonadati</taxon>
        <taxon>Pseudomonadota</taxon>
        <taxon>Gammaproteobacteria</taxon>
        <taxon>Pseudomonadales</taxon>
        <taxon>Pseudomonadaceae</taxon>
        <taxon>Pseudomonas</taxon>
    </lineage>
</organism>
<evidence type="ECO:0000256" key="1">
    <source>
        <dbReference type="SAM" id="Phobius"/>
    </source>
</evidence>
<dbReference type="AlphaFoldDB" id="A0A0F4XMQ0"/>
<proteinExistence type="predicted"/>
<protein>
    <submittedName>
        <fullName evidence="2">Terminase</fullName>
    </submittedName>
</protein>
<comment type="caution">
    <text evidence="2">The sequence shown here is derived from an EMBL/GenBank/DDBJ whole genome shotgun (WGS) entry which is preliminary data.</text>
</comment>
<evidence type="ECO:0000313" key="3">
    <source>
        <dbReference type="Proteomes" id="UP000033662"/>
    </source>
</evidence>
<accession>A0A0F4XMQ0</accession>
<dbReference type="RefSeq" id="WP_046063749.1">
    <property type="nucleotide sequence ID" value="NZ_CP077086.1"/>
</dbReference>
<keyword evidence="1" id="KW-0472">Membrane</keyword>
<feature type="transmembrane region" description="Helical" evidence="1">
    <location>
        <begin position="26"/>
        <end position="44"/>
    </location>
</feature>
<evidence type="ECO:0000313" key="2">
    <source>
        <dbReference type="EMBL" id="KKA07207.1"/>
    </source>
</evidence>
<reference evidence="2 3" key="1">
    <citation type="submission" date="2015-03" db="EMBL/GenBank/DDBJ databases">
        <title>Pseudomonas fluorescens 1855-344 Genome sequencing and assembly.</title>
        <authorList>
            <person name="Eng W.W.H."/>
            <person name="Gan H.M."/>
            <person name="Savka M.A."/>
        </authorList>
    </citation>
    <scope>NUCLEOTIDE SEQUENCE [LARGE SCALE GENOMIC DNA]</scope>
    <source>
        <strain evidence="2 3">1855-344</strain>
    </source>
</reference>
<keyword evidence="1" id="KW-1133">Transmembrane helix</keyword>
<feature type="transmembrane region" description="Helical" evidence="1">
    <location>
        <begin position="50"/>
        <end position="68"/>
    </location>
</feature>
<name>A0A0F4XMQ0_9PSED</name>
<dbReference type="Proteomes" id="UP000033662">
    <property type="component" value="Unassembled WGS sequence"/>
</dbReference>
<dbReference type="EMBL" id="JZXC01000012">
    <property type="protein sequence ID" value="KKA07207.1"/>
    <property type="molecule type" value="Genomic_DNA"/>
</dbReference>
<sequence>MGKRHPNLPAWQWRAYPNNHRHPTNLVLHLIAVPLFIIAFLLIVSGVFSLSLGDIAIGIIGLVAALGLQRHGHSLEAQASEPFSDRKDAVSRLLVEQFLTFPRFFLSGGWWRAWRERHRHHRKP</sequence>
<gene>
    <name evidence="2" type="ORF">VP02_13865</name>
</gene>
<dbReference type="OrthoDB" id="574431at2"/>
<dbReference type="PATRIC" id="fig|132476.4.peg.859"/>
<keyword evidence="1" id="KW-0812">Transmembrane</keyword>